<reference evidence="1 2" key="2">
    <citation type="journal article" date="2022" name="Mol. Ecol. Resour.">
        <title>The genomes of chicory, endive, great burdock and yacon provide insights into Asteraceae paleo-polyploidization history and plant inulin production.</title>
        <authorList>
            <person name="Fan W."/>
            <person name="Wang S."/>
            <person name="Wang H."/>
            <person name="Wang A."/>
            <person name="Jiang F."/>
            <person name="Liu H."/>
            <person name="Zhao H."/>
            <person name="Xu D."/>
            <person name="Zhang Y."/>
        </authorList>
    </citation>
    <scope>NUCLEOTIDE SEQUENCE [LARGE SCALE GENOMIC DNA]</scope>
    <source>
        <strain evidence="2">cv. Niubang</strain>
    </source>
</reference>
<dbReference type="EMBL" id="CM042047">
    <property type="protein sequence ID" value="KAI3770843.1"/>
    <property type="molecule type" value="Genomic_DNA"/>
</dbReference>
<dbReference type="Proteomes" id="UP001055879">
    <property type="component" value="Linkage Group LG01"/>
</dbReference>
<proteinExistence type="predicted"/>
<organism evidence="1 2">
    <name type="scientific">Arctium lappa</name>
    <name type="common">Greater burdock</name>
    <name type="synonym">Lappa major</name>
    <dbReference type="NCBI Taxonomy" id="4217"/>
    <lineage>
        <taxon>Eukaryota</taxon>
        <taxon>Viridiplantae</taxon>
        <taxon>Streptophyta</taxon>
        <taxon>Embryophyta</taxon>
        <taxon>Tracheophyta</taxon>
        <taxon>Spermatophyta</taxon>
        <taxon>Magnoliopsida</taxon>
        <taxon>eudicotyledons</taxon>
        <taxon>Gunneridae</taxon>
        <taxon>Pentapetalae</taxon>
        <taxon>asterids</taxon>
        <taxon>campanulids</taxon>
        <taxon>Asterales</taxon>
        <taxon>Asteraceae</taxon>
        <taxon>Carduoideae</taxon>
        <taxon>Cardueae</taxon>
        <taxon>Arctiinae</taxon>
        <taxon>Arctium</taxon>
    </lineage>
</organism>
<evidence type="ECO:0000313" key="1">
    <source>
        <dbReference type="EMBL" id="KAI3770843.1"/>
    </source>
</evidence>
<reference evidence="2" key="1">
    <citation type="journal article" date="2022" name="Mol. Ecol. Resour.">
        <title>The genomes of chicory, endive, great burdock and yacon provide insights into Asteraceae palaeo-polyploidization history and plant inulin production.</title>
        <authorList>
            <person name="Fan W."/>
            <person name="Wang S."/>
            <person name="Wang H."/>
            <person name="Wang A."/>
            <person name="Jiang F."/>
            <person name="Liu H."/>
            <person name="Zhao H."/>
            <person name="Xu D."/>
            <person name="Zhang Y."/>
        </authorList>
    </citation>
    <scope>NUCLEOTIDE SEQUENCE [LARGE SCALE GENOMIC DNA]</scope>
    <source>
        <strain evidence="2">cv. Niubang</strain>
    </source>
</reference>
<comment type="caution">
    <text evidence="1">The sequence shown here is derived from an EMBL/GenBank/DDBJ whole genome shotgun (WGS) entry which is preliminary data.</text>
</comment>
<evidence type="ECO:0000313" key="2">
    <source>
        <dbReference type="Proteomes" id="UP001055879"/>
    </source>
</evidence>
<gene>
    <name evidence="1" type="ORF">L6452_01990</name>
</gene>
<name>A0ACB9FHL0_ARCLA</name>
<accession>A0ACB9FHL0</accession>
<sequence>MDSTKFSFQAQFYKNDLMMSLGTENRPPVLIDENEFTKWQDSPEPVSTKNNSDKASTSTSHLSELDLLFDFFYDEFLGSTLPKSVVVDRTENSMLNHPTTSDVSIELVPSVQKETQIQTHTPTVEVEPDLDEPEVPTSVGCTVIDNQQTKQAIPTDTSVQETSTVLPNNVEQEEADSGYLDDLYDQSTFNPLPHEHKWTKEDLISQIIGDISLHVQTRLVPRPEGKSIIGTKWVFKNKKDEDGIVTRNKARLVAKGYRQEEGIDYDETYALVARIEAIKMFLAYATHKNFTVYQMDVKTAFLNGILKEEVYVSQPEGFVNPDKPDHVYILDKALYGLKQAP</sequence>
<protein>
    <submittedName>
        <fullName evidence="1">Uncharacterized protein</fullName>
    </submittedName>
</protein>
<keyword evidence="2" id="KW-1185">Reference proteome</keyword>